<feature type="transmembrane region" description="Helical" evidence="6">
    <location>
        <begin position="108"/>
        <end position="129"/>
    </location>
</feature>
<comment type="similarity">
    <text evidence="5">Belongs to the SAT4 family.</text>
</comment>
<keyword evidence="3 6" id="KW-1133">Transmembrane helix</keyword>
<evidence type="ECO:0000313" key="8">
    <source>
        <dbReference type="EMBL" id="KAF2788841.1"/>
    </source>
</evidence>
<feature type="domain" description="Rhodopsin" evidence="7">
    <location>
        <begin position="37"/>
        <end position="205"/>
    </location>
</feature>
<keyword evidence="9" id="KW-1185">Reference proteome</keyword>
<evidence type="ECO:0000256" key="5">
    <source>
        <dbReference type="ARBA" id="ARBA00038359"/>
    </source>
</evidence>
<dbReference type="PANTHER" id="PTHR33048:SF47">
    <property type="entry name" value="INTEGRAL MEMBRANE PROTEIN-RELATED"/>
    <property type="match status" value="1"/>
</dbReference>
<dbReference type="OrthoDB" id="4682787at2759"/>
<evidence type="ECO:0000256" key="3">
    <source>
        <dbReference type="ARBA" id="ARBA00022989"/>
    </source>
</evidence>
<organism evidence="8 9">
    <name type="scientific">Melanomma pulvis-pyrius CBS 109.77</name>
    <dbReference type="NCBI Taxonomy" id="1314802"/>
    <lineage>
        <taxon>Eukaryota</taxon>
        <taxon>Fungi</taxon>
        <taxon>Dikarya</taxon>
        <taxon>Ascomycota</taxon>
        <taxon>Pezizomycotina</taxon>
        <taxon>Dothideomycetes</taxon>
        <taxon>Pleosporomycetidae</taxon>
        <taxon>Pleosporales</taxon>
        <taxon>Melanommataceae</taxon>
        <taxon>Melanomma</taxon>
    </lineage>
</organism>
<feature type="transmembrane region" description="Helical" evidence="6">
    <location>
        <begin position="35"/>
        <end position="55"/>
    </location>
</feature>
<evidence type="ECO:0000313" key="9">
    <source>
        <dbReference type="Proteomes" id="UP000799757"/>
    </source>
</evidence>
<dbReference type="GO" id="GO:0016020">
    <property type="term" value="C:membrane"/>
    <property type="evidence" value="ECO:0007669"/>
    <property type="project" value="UniProtKB-SubCell"/>
</dbReference>
<evidence type="ECO:0000256" key="4">
    <source>
        <dbReference type="ARBA" id="ARBA00023136"/>
    </source>
</evidence>
<evidence type="ECO:0000259" key="7">
    <source>
        <dbReference type="Pfam" id="PF20684"/>
    </source>
</evidence>
<reference evidence="8" key="1">
    <citation type="journal article" date="2020" name="Stud. Mycol.">
        <title>101 Dothideomycetes genomes: a test case for predicting lifestyles and emergence of pathogens.</title>
        <authorList>
            <person name="Haridas S."/>
            <person name="Albert R."/>
            <person name="Binder M."/>
            <person name="Bloem J."/>
            <person name="Labutti K."/>
            <person name="Salamov A."/>
            <person name="Andreopoulos B."/>
            <person name="Baker S."/>
            <person name="Barry K."/>
            <person name="Bills G."/>
            <person name="Bluhm B."/>
            <person name="Cannon C."/>
            <person name="Castanera R."/>
            <person name="Culley D."/>
            <person name="Daum C."/>
            <person name="Ezra D."/>
            <person name="Gonzalez J."/>
            <person name="Henrissat B."/>
            <person name="Kuo A."/>
            <person name="Liang C."/>
            <person name="Lipzen A."/>
            <person name="Lutzoni F."/>
            <person name="Magnuson J."/>
            <person name="Mondo S."/>
            <person name="Nolan M."/>
            <person name="Ohm R."/>
            <person name="Pangilinan J."/>
            <person name="Park H.-J."/>
            <person name="Ramirez L."/>
            <person name="Alfaro M."/>
            <person name="Sun H."/>
            <person name="Tritt A."/>
            <person name="Yoshinaga Y."/>
            <person name="Zwiers L.-H."/>
            <person name="Turgeon B."/>
            <person name="Goodwin S."/>
            <person name="Spatafora J."/>
            <person name="Crous P."/>
            <person name="Grigoriev I."/>
        </authorList>
    </citation>
    <scope>NUCLEOTIDE SEQUENCE</scope>
    <source>
        <strain evidence="8">CBS 109.77</strain>
    </source>
</reference>
<gene>
    <name evidence="8" type="ORF">K505DRAFT_254574</name>
</gene>
<feature type="transmembrane region" description="Helical" evidence="6">
    <location>
        <begin position="75"/>
        <end position="96"/>
    </location>
</feature>
<dbReference type="InterPro" id="IPR052337">
    <property type="entry name" value="SAT4-like"/>
</dbReference>
<accession>A0A6A6WY33</accession>
<sequence length="253" mass="29095">MISYILIITWHAFQAFSCTNDDVGHPHKSSHPQKWGIIFLLLKVAILLQYLRFFAPSGLRGVTFWAAHFVHWGNVAYYIAFTFIFMFVCNPQANFWDKTITYGKCLDIFGINVISAVICLVSDLLILLLPQRMIYQLNLPRRKNIGLAFLFAIGIFCAMSAVRLYYNIHLWKHQHDITYQLGFISYWGTAQIPTGFFIVCFCRYQSLSTTSGANTGFSGLRRLYDPSYTRHHQRYTRPIHPGFLLLVAGVSGM</sequence>
<keyword evidence="2 6" id="KW-0812">Transmembrane</keyword>
<dbReference type="Proteomes" id="UP000799757">
    <property type="component" value="Unassembled WGS sequence"/>
</dbReference>
<dbReference type="Pfam" id="PF20684">
    <property type="entry name" value="Fung_rhodopsin"/>
    <property type="match status" value="1"/>
</dbReference>
<evidence type="ECO:0000256" key="6">
    <source>
        <dbReference type="SAM" id="Phobius"/>
    </source>
</evidence>
<feature type="transmembrane region" description="Helical" evidence="6">
    <location>
        <begin position="145"/>
        <end position="166"/>
    </location>
</feature>
<dbReference type="AlphaFoldDB" id="A0A6A6WY33"/>
<name>A0A6A6WY33_9PLEO</name>
<keyword evidence="4 6" id="KW-0472">Membrane</keyword>
<protein>
    <recommendedName>
        <fullName evidence="7">Rhodopsin domain-containing protein</fullName>
    </recommendedName>
</protein>
<evidence type="ECO:0000256" key="1">
    <source>
        <dbReference type="ARBA" id="ARBA00004141"/>
    </source>
</evidence>
<evidence type="ECO:0000256" key="2">
    <source>
        <dbReference type="ARBA" id="ARBA00022692"/>
    </source>
</evidence>
<comment type="subcellular location">
    <subcellularLocation>
        <location evidence="1">Membrane</location>
        <topology evidence="1">Multi-pass membrane protein</topology>
    </subcellularLocation>
</comment>
<dbReference type="EMBL" id="MU002182">
    <property type="protein sequence ID" value="KAF2788841.1"/>
    <property type="molecule type" value="Genomic_DNA"/>
</dbReference>
<dbReference type="PANTHER" id="PTHR33048">
    <property type="entry name" value="PTH11-LIKE INTEGRAL MEMBRANE PROTEIN (AFU_ORTHOLOGUE AFUA_5G11245)"/>
    <property type="match status" value="1"/>
</dbReference>
<dbReference type="InterPro" id="IPR049326">
    <property type="entry name" value="Rhodopsin_dom_fungi"/>
</dbReference>
<proteinExistence type="inferred from homology"/>